<dbReference type="PRINTS" id="PR00813">
    <property type="entry name" value="BCTERIALGSPG"/>
</dbReference>
<dbReference type="GO" id="GO:0015627">
    <property type="term" value="C:type II protein secretion system complex"/>
    <property type="evidence" value="ECO:0007669"/>
    <property type="project" value="InterPro"/>
</dbReference>
<dbReference type="eggNOG" id="COG4968">
    <property type="taxonomic scope" value="Bacteria"/>
</dbReference>
<evidence type="ECO:0000256" key="1">
    <source>
        <dbReference type="ARBA" id="ARBA00022481"/>
    </source>
</evidence>
<comment type="caution">
    <text evidence="2">The sequence shown here is derived from an EMBL/GenBank/DDBJ whole genome shotgun (WGS) entry which is preliminary data.</text>
</comment>
<protein>
    <submittedName>
        <fullName evidence="2">Putative type IV pilin protein</fullName>
    </submittedName>
</protein>
<dbReference type="Proteomes" id="UP000027170">
    <property type="component" value="Unassembled WGS sequence"/>
</dbReference>
<dbReference type="SUPFAM" id="SSF54523">
    <property type="entry name" value="Pili subunits"/>
    <property type="match status" value="1"/>
</dbReference>
<dbReference type="AlphaFoldDB" id="A0A066TIQ5"/>
<dbReference type="InterPro" id="IPR000983">
    <property type="entry name" value="Bac_GSPG_pilin"/>
</dbReference>
<evidence type="ECO:0000313" key="3">
    <source>
        <dbReference type="Proteomes" id="UP000027170"/>
    </source>
</evidence>
<evidence type="ECO:0000313" key="2">
    <source>
        <dbReference type="EMBL" id="KDN14705.1"/>
    </source>
</evidence>
<dbReference type="Pfam" id="PF16732">
    <property type="entry name" value="ComP_DUS"/>
    <property type="match status" value="1"/>
</dbReference>
<dbReference type="Pfam" id="PF07963">
    <property type="entry name" value="N_methyl"/>
    <property type="match status" value="1"/>
</dbReference>
<gene>
    <name evidence="2" type="ORF">SALWKB29_1164</name>
</gene>
<dbReference type="InterPro" id="IPR012902">
    <property type="entry name" value="N_methyl_site"/>
</dbReference>
<accession>A0A066TIQ5</accession>
<dbReference type="NCBIfam" id="TIGR02532">
    <property type="entry name" value="IV_pilin_GFxxxE"/>
    <property type="match status" value="1"/>
</dbReference>
<dbReference type="RefSeq" id="WP_051608202.1">
    <property type="nucleotide sequence ID" value="NZ_JFZV01000005.1"/>
</dbReference>
<organism evidence="2 3">
    <name type="scientific">Snodgrassella communis</name>
    <dbReference type="NCBI Taxonomy" id="2946699"/>
    <lineage>
        <taxon>Bacteria</taxon>
        <taxon>Pseudomonadati</taxon>
        <taxon>Pseudomonadota</taxon>
        <taxon>Betaproteobacteria</taxon>
        <taxon>Neisseriales</taxon>
        <taxon>Neisseriaceae</taxon>
        <taxon>Snodgrassella</taxon>
    </lineage>
</organism>
<dbReference type="GO" id="GO:0043683">
    <property type="term" value="P:type IV pilus assembly"/>
    <property type="evidence" value="ECO:0007669"/>
    <property type="project" value="InterPro"/>
</dbReference>
<sequence>MPRHNQGFTLIDMMITVTIIAILAAIAYPTYNHFIIKAREQGARADLVQNGSKLERFYAKNKTFNGYTDQMLEQSKSTTYFTLSGTYNSSSYRLVATPTAANSGATRLVVYDSIKGMFLCDDNQQTECNPY</sequence>
<dbReference type="GO" id="GO:0015628">
    <property type="term" value="P:protein secretion by the type II secretion system"/>
    <property type="evidence" value="ECO:0007669"/>
    <property type="project" value="InterPro"/>
</dbReference>
<proteinExistence type="predicted"/>
<reference evidence="2 3" key="1">
    <citation type="submission" date="2014-03" db="EMBL/GenBank/DDBJ databases">
        <title>The genomes of two eusocial bee gut symbionts.</title>
        <authorList>
            <person name="Kwong W.K."/>
            <person name="Engel P."/>
            <person name="Koch H."/>
            <person name="Moran N.A."/>
        </authorList>
    </citation>
    <scope>NUCLEOTIDE SEQUENCE [LARGE SCALE GENOMIC DNA]</scope>
    <source>
        <strain evidence="3">wkB29</strain>
    </source>
</reference>
<dbReference type="OrthoDB" id="8589754at2"/>
<keyword evidence="1" id="KW-0488">Methylation</keyword>
<keyword evidence="3" id="KW-1185">Reference proteome</keyword>
<name>A0A066TIQ5_9NEIS</name>
<dbReference type="EMBL" id="JFZV01000005">
    <property type="protein sequence ID" value="KDN14705.1"/>
    <property type="molecule type" value="Genomic_DNA"/>
</dbReference>
<dbReference type="Gene3D" id="3.30.700.10">
    <property type="entry name" value="Glycoprotein, Type 4 Pilin"/>
    <property type="match status" value="1"/>
</dbReference>
<dbReference type="InterPro" id="IPR045584">
    <property type="entry name" value="Pilin-like"/>
</dbReference>
<dbReference type="InterPro" id="IPR031982">
    <property type="entry name" value="PilE-like"/>
</dbReference>